<dbReference type="Pfam" id="PF26639">
    <property type="entry name" value="Het-6_barrel"/>
    <property type="match status" value="1"/>
</dbReference>
<comment type="caution">
    <text evidence="2">The sequence shown here is derived from an EMBL/GenBank/DDBJ whole genome shotgun (WGS) entry which is preliminary data.</text>
</comment>
<dbReference type="InterPro" id="IPR010730">
    <property type="entry name" value="HET"/>
</dbReference>
<dbReference type="InterPro" id="IPR052895">
    <property type="entry name" value="HetReg/Transcr_Mod"/>
</dbReference>
<gene>
    <name evidence="2" type="ORF">PGQ11_006316</name>
</gene>
<dbReference type="PANTHER" id="PTHR24148:SF64">
    <property type="entry name" value="HETEROKARYON INCOMPATIBILITY DOMAIN-CONTAINING PROTEIN"/>
    <property type="match status" value="1"/>
</dbReference>
<dbReference type="Proteomes" id="UP001390339">
    <property type="component" value="Unassembled WGS sequence"/>
</dbReference>
<name>A0ABR2IST9_9PEZI</name>
<dbReference type="Pfam" id="PF06985">
    <property type="entry name" value="HET"/>
    <property type="match status" value="1"/>
</dbReference>
<keyword evidence="3" id="KW-1185">Reference proteome</keyword>
<organism evidence="2 3">
    <name type="scientific">Apiospora arundinis</name>
    <dbReference type="NCBI Taxonomy" id="335852"/>
    <lineage>
        <taxon>Eukaryota</taxon>
        <taxon>Fungi</taxon>
        <taxon>Dikarya</taxon>
        <taxon>Ascomycota</taxon>
        <taxon>Pezizomycotina</taxon>
        <taxon>Sordariomycetes</taxon>
        <taxon>Xylariomycetidae</taxon>
        <taxon>Amphisphaeriales</taxon>
        <taxon>Apiosporaceae</taxon>
        <taxon>Apiospora</taxon>
    </lineage>
</organism>
<protein>
    <submittedName>
        <fullName evidence="2">Heterokaryon incompatibility protein-domain-containing protein</fullName>
    </submittedName>
</protein>
<proteinExistence type="predicted"/>
<dbReference type="EMBL" id="JAPCWZ010000004">
    <property type="protein sequence ID" value="KAK8867738.1"/>
    <property type="molecule type" value="Genomic_DNA"/>
</dbReference>
<reference evidence="2 3" key="1">
    <citation type="journal article" date="2024" name="IMA Fungus">
        <title>Apiospora arundinis, a panoply of carbohydrate-active enzymes and secondary metabolites.</title>
        <authorList>
            <person name="Sorensen T."/>
            <person name="Petersen C."/>
            <person name="Muurmann A.T."/>
            <person name="Christiansen J.V."/>
            <person name="Brundto M.L."/>
            <person name="Overgaard C.K."/>
            <person name="Boysen A.T."/>
            <person name="Wollenberg R.D."/>
            <person name="Larsen T.O."/>
            <person name="Sorensen J.L."/>
            <person name="Nielsen K.L."/>
            <person name="Sondergaard T.E."/>
        </authorList>
    </citation>
    <scope>NUCLEOTIDE SEQUENCE [LARGE SCALE GENOMIC DNA]</scope>
    <source>
        <strain evidence="2 3">AAU 773</strain>
    </source>
</reference>
<dbReference type="PANTHER" id="PTHR24148">
    <property type="entry name" value="ANKYRIN REPEAT DOMAIN-CONTAINING PROTEIN 39 HOMOLOG-RELATED"/>
    <property type="match status" value="1"/>
</dbReference>
<sequence length="620" mass="70115">MVQDVAIDTIGELGVKYNAISYRWRAAEPAASIYIDDASFSVGPALLAMLKDLRPQSGSRPVWIDAICINQNDLKERGEQVKLMQDVYSLAAHTLIWLGAIDDDGELALTFISQQAALEPERARGASIEERWAGRTPGSDYVSLMRDRSYRLIWEAVFEFCRRDYWSRVWMIQEIALSKNPTVVCGHMGVPWADFETCLGSVFAFVAMRDPGDMYFWHLTPLLEDSFPLLLDGMRQENESVPSAIKDARYLLSSLQKYRSFSATDPRDKIYSLLGLVNEETRHKIQVDYEATVEKVFTDTFKYLLPKQRRAEAQDERVTGSAAQLFCKFTMSSDGNDTSTVGDEAFMTRNHGPLNSLCCAGYASSKRGDFQTWVPPGRLPFASWLPNWSDNSRGPTIDDLSHCRFRASGDLEPEYSFHDQDRVLQVKGYLIDDVRWMGSSVEAFSSSSSSFGDILSKDLAIIEAVADSQVDVITSAFQGRAYREVDFWKTLVCDCYPNIQFSEALEEWGSMSVDLLRTVAREEEIPEDKAGLMASEYLIMLRKTIKDRCFAISRQGMYMMVPEATNLGDYICVLWGCDIPVVLGMRDDELVLIGECYVDLLMDGQWLQSMEGDPHMFSIQ</sequence>
<feature type="domain" description="Heterokaryon incompatibility" evidence="1">
    <location>
        <begin position="17"/>
        <end position="174"/>
    </location>
</feature>
<evidence type="ECO:0000313" key="2">
    <source>
        <dbReference type="EMBL" id="KAK8867738.1"/>
    </source>
</evidence>
<evidence type="ECO:0000313" key="3">
    <source>
        <dbReference type="Proteomes" id="UP001390339"/>
    </source>
</evidence>
<evidence type="ECO:0000259" key="1">
    <source>
        <dbReference type="Pfam" id="PF06985"/>
    </source>
</evidence>
<accession>A0ABR2IST9</accession>